<evidence type="ECO:0000313" key="2">
    <source>
        <dbReference type="EMBL" id="CAF3322642.1"/>
    </source>
</evidence>
<name>A0A817MN69_9BILA</name>
<evidence type="ECO:0000313" key="4">
    <source>
        <dbReference type="EMBL" id="CAF4818219.1"/>
    </source>
</evidence>
<dbReference type="PANTHER" id="PTHR46579:SF1">
    <property type="entry name" value="F5_8 TYPE C DOMAIN-CONTAINING PROTEIN"/>
    <property type="match status" value="1"/>
</dbReference>
<keyword evidence="6" id="KW-1185">Reference proteome</keyword>
<dbReference type="Proteomes" id="UP000663865">
    <property type="component" value="Unassembled WGS sequence"/>
</dbReference>
<dbReference type="OrthoDB" id="10026722at2759"/>
<evidence type="ECO:0000313" key="6">
    <source>
        <dbReference type="Proteomes" id="UP000663873"/>
    </source>
</evidence>
<accession>A0A817MN69</accession>
<dbReference type="PANTHER" id="PTHR46579">
    <property type="entry name" value="F5/8 TYPE C DOMAIN-CONTAINING PROTEIN-RELATED"/>
    <property type="match status" value="1"/>
</dbReference>
<dbReference type="EMBL" id="CAJOBS010002487">
    <property type="protein sequence ID" value="CAF4818219.1"/>
    <property type="molecule type" value="Genomic_DNA"/>
</dbReference>
<evidence type="ECO:0008006" key="7">
    <source>
        <dbReference type="Google" id="ProtNLM"/>
    </source>
</evidence>
<evidence type="ECO:0000313" key="3">
    <source>
        <dbReference type="EMBL" id="CAF4422554.1"/>
    </source>
</evidence>
<reference evidence="1" key="1">
    <citation type="submission" date="2021-02" db="EMBL/GenBank/DDBJ databases">
        <authorList>
            <person name="Nowell W R."/>
        </authorList>
    </citation>
    <scope>NUCLEOTIDE SEQUENCE</scope>
</reference>
<organism evidence="1 5">
    <name type="scientific">Rotaria socialis</name>
    <dbReference type="NCBI Taxonomy" id="392032"/>
    <lineage>
        <taxon>Eukaryota</taxon>
        <taxon>Metazoa</taxon>
        <taxon>Spiralia</taxon>
        <taxon>Gnathifera</taxon>
        <taxon>Rotifera</taxon>
        <taxon>Eurotatoria</taxon>
        <taxon>Bdelloidea</taxon>
        <taxon>Philodinida</taxon>
        <taxon>Philodinidae</taxon>
        <taxon>Rotaria</taxon>
    </lineage>
</organism>
<dbReference type="EMBL" id="CAJOBP010003897">
    <property type="protein sequence ID" value="CAF4422554.1"/>
    <property type="molecule type" value="Genomic_DNA"/>
</dbReference>
<dbReference type="Proteomes" id="UP000663825">
    <property type="component" value="Unassembled WGS sequence"/>
</dbReference>
<evidence type="ECO:0000313" key="1">
    <source>
        <dbReference type="EMBL" id="CAF3073356.1"/>
    </source>
</evidence>
<dbReference type="EMBL" id="CAJNYV010000017">
    <property type="protein sequence ID" value="CAF3322642.1"/>
    <property type="molecule type" value="Genomic_DNA"/>
</dbReference>
<proteinExistence type="predicted"/>
<comment type="caution">
    <text evidence="1">The sequence shown here is derived from an EMBL/GenBank/DDBJ whole genome shotgun (WGS) entry which is preliminary data.</text>
</comment>
<dbReference type="EMBL" id="CAJNXB010000590">
    <property type="protein sequence ID" value="CAF3073356.1"/>
    <property type="molecule type" value="Genomic_DNA"/>
</dbReference>
<gene>
    <name evidence="2" type="ORF">KIK155_LOCUS649</name>
    <name evidence="1" type="ORF">TIS948_LOCUS5219</name>
    <name evidence="4" type="ORF">TOA249_LOCUS24419</name>
    <name evidence="3" type="ORF">UJA718_LOCUS20692</name>
</gene>
<dbReference type="Proteomes" id="UP000663873">
    <property type="component" value="Unassembled WGS sequence"/>
</dbReference>
<dbReference type="Proteomes" id="UP000663838">
    <property type="component" value="Unassembled WGS sequence"/>
</dbReference>
<protein>
    <recommendedName>
        <fullName evidence="7">Transposase domain-containing protein</fullName>
    </recommendedName>
</protein>
<dbReference type="AlphaFoldDB" id="A0A817MN69"/>
<evidence type="ECO:0000313" key="5">
    <source>
        <dbReference type="Proteomes" id="UP000663825"/>
    </source>
</evidence>
<sequence>MLHDDEVPLRSAKNIVRRLRAAGHRLSRNDLLSSMSFDNSTDTRMLDSYADEDVNRSNQLNDFAQLTRRDESDDRMLVEQDEEQTDYLAINEDDELLESASMTNDGDIDDIPTISSDLGNENDVQSPYSEHNYIATDSAEHSPSVEELSTVLALFRHRHKLSKSCINDLCDLLRSLGVKNVPLDFRCIEKNLKKKTENILQGRRFVICSKCSNRGGSLSKCENIQCNFNSGFMSTPTTLCTFKILPQLIAILERHNVIPERNCNQFSISDVQEGHVRCNILHRERVINPKKQIVTLLLNSDGIVLKKFNRSVWVTCMVINELPRAIRFDLRNVIICSISMGGSKPKKNQFQSFIEDWVIELQHLELGFHVVPPNLNGHFVQVHAYLIAASLDKPAQALLLNLNDPTGFYSCVRCTIQGISVPVREGTTRVFIRKNHKDCQNRSNELYDKHLIELLKKRPKSKASDIDPACGQQGPCLLRKLSYFNIGPSFTTDSLHNVYSGTFKRLLEIWFKSRRTSYSIHKHLPLIESRLDAIRYPSTTYHLPSQLKFYTQFKGNEYRLVLLFGYQYFKPALPLKYFQHLKLLAFAMNLAESFVLHHDTIEIIRMLLDEFDHLFSQLYSVNSMTSVVHSMVHVHESLKDFGPLQNYSTFNFESVIGSLVQSVNGPSLVIHELVNNINILQAATEKIDHIHLHSPLRIFIARLFSTKRQALPKVSSEDTKKSVRLGPMLKLPQDHIVMTYLNTIYSVPFHIHETCWKNKIRFSIYNPNSLSRNCDSCLLFKNQNNETCYGFVVAILNQPQEGYRILVNQIQVNRRDSLILKGRCIINPFIFWGHLTDTPKFVIISLEHIIVKLAYRRENDLFHFFQFPNTVEST</sequence>